<accession>A0A6C2YSY3</accession>
<reference evidence="1" key="1">
    <citation type="submission" date="2019-04" db="EMBL/GenBank/DDBJ databases">
        <authorList>
            <consortium name="Science for Life Laboratories"/>
        </authorList>
    </citation>
    <scope>NUCLEOTIDE SEQUENCE</scope>
    <source>
        <strain evidence="1">MBLW1</strain>
    </source>
</reference>
<dbReference type="KEGG" id="tim:GMBLW1_49500"/>
<evidence type="ECO:0000313" key="1">
    <source>
        <dbReference type="EMBL" id="VIP04243.1"/>
    </source>
</evidence>
<organism evidence="1">
    <name type="scientific">Tuwongella immobilis</name>
    <dbReference type="NCBI Taxonomy" id="692036"/>
    <lineage>
        <taxon>Bacteria</taxon>
        <taxon>Pseudomonadati</taxon>
        <taxon>Planctomycetota</taxon>
        <taxon>Planctomycetia</taxon>
        <taxon>Gemmatales</taxon>
        <taxon>Gemmataceae</taxon>
        <taxon>Tuwongella</taxon>
    </lineage>
</organism>
<dbReference type="PROSITE" id="PS51257">
    <property type="entry name" value="PROKAR_LIPOPROTEIN"/>
    <property type="match status" value="1"/>
</dbReference>
<evidence type="ECO:0000313" key="2">
    <source>
        <dbReference type="Proteomes" id="UP000464378"/>
    </source>
</evidence>
<evidence type="ECO:0008006" key="3">
    <source>
        <dbReference type="Google" id="ProtNLM"/>
    </source>
</evidence>
<protein>
    <recommendedName>
        <fullName evidence="3">Carboxypeptidase regulatory-like domain-containing protein</fullName>
    </recommendedName>
</protein>
<sequence>MHMVRFMLGSVGLFLLLGLAGCDSGPKRPEVKPAEGKFTIKGKPYAGVILVFHPSDPAMKDVPMPRATTEADGSYKLTTFAAYDGGMPGEYKVVAMVESVMSPLMMKGSKPPAIPATYQKAETTTLTATIGTAEKNTLPDLNIP</sequence>
<name>A0A6C2YSY3_9BACT</name>
<proteinExistence type="predicted"/>
<dbReference type="AlphaFoldDB" id="A0A6C2YSY3"/>
<keyword evidence="2" id="KW-1185">Reference proteome</keyword>
<dbReference type="EMBL" id="LR593887">
    <property type="protein sequence ID" value="VTS05850.1"/>
    <property type="molecule type" value="Genomic_DNA"/>
</dbReference>
<gene>
    <name evidence="1" type="ORF">GMBLW1_49500</name>
</gene>
<dbReference type="InParanoid" id="A0A6C2YSY3"/>
<dbReference type="Proteomes" id="UP000464378">
    <property type="component" value="Chromosome"/>
</dbReference>
<dbReference type="EMBL" id="LR586016">
    <property type="protein sequence ID" value="VIP04243.1"/>
    <property type="molecule type" value="Genomic_DNA"/>
</dbReference>